<dbReference type="RefSeq" id="WP_068163318.1">
    <property type="nucleotide sequence ID" value="NZ_JXJX01000009.1"/>
</dbReference>
<name>A0A2A5RYQ1_9LACT</name>
<dbReference type="Proteomes" id="UP000242246">
    <property type="component" value="Unassembled WGS sequence"/>
</dbReference>
<accession>A0A2A5RYQ1</accession>
<dbReference type="Pfam" id="PF21259">
    <property type="entry name" value="Rgg_C"/>
    <property type="match status" value="1"/>
</dbReference>
<dbReference type="Gene3D" id="1.25.40.10">
    <property type="entry name" value="Tetratricopeptide repeat domain"/>
    <property type="match status" value="1"/>
</dbReference>
<organism evidence="2 3">
    <name type="scientific">Pseudolactococcus plantarum</name>
    <dbReference type="NCBI Taxonomy" id="1365"/>
    <lineage>
        <taxon>Bacteria</taxon>
        <taxon>Bacillati</taxon>
        <taxon>Bacillota</taxon>
        <taxon>Bacilli</taxon>
        <taxon>Lactobacillales</taxon>
        <taxon>Streptococcaceae</taxon>
        <taxon>Pseudolactococcus</taxon>
    </lineage>
</organism>
<evidence type="ECO:0000313" key="3">
    <source>
        <dbReference type="Proteomes" id="UP000242246"/>
    </source>
</evidence>
<reference evidence="2 3" key="1">
    <citation type="submission" date="2014-12" db="EMBL/GenBank/DDBJ databases">
        <title>Draft genome sequences of 10 type strains of Lactococcus.</title>
        <authorList>
            <person name="Sun Z."/>
            <person name="Zhong Z."/>
            <person name="Liu W."/>
            <person name="Zhang W."/>
            <person name="Zhang H."/>
        </authorList>
    </citation>
    <scope>NUCLEOTIDE SEQUENCE [LARGE SCALE GENOMIC DNA]</scope>
    <source>
        <strain evidence="2 3">DSM 20686</strain>
    </source>
</reference>
<dbReference type="EMBL" id="JXJX01000009">
    <property type="protein sequence ID" value="PCS06278.1"/>
    <property type="molecule type" value="Genomic_DNA"/>
</dbReference>
<keyword evidence="3" id="KW-1185">Reference proteome</keyword>
<dbReference type="InterPro" id="IPR053163">
    <property type="entry name" value="HTH-type_regulator_Rgg"/>
</dbReference>
<dbReference type="InterPro" id="IPR011990">
    <property type="entry name" value="TPR-like_helical_dom_sf"/>
</dbReference>
<dbReference type="AlphaFoldDB" id="A0A2A5RYQ1"/>
<dbReference type="InterPro" id="IPR010057">
    <property type="entry name" value="Transcription_activator_Rgg_C"/>
</dbReference>
<dbReference type="GO" id="GO:0003677">
    <property type="term" value="F:DNA binding"/>
    <property type="evidence" value="ECO:0007669"/>
    <property type="project" value="InterPro"/>
</dbReference>
<gene>
    <name evidence="2" type="ORF">RU87_GL001799</name>
</gene>
<dbReference type="PANTHER" id="PTHR37038">
    <property type="entry name" value="TRANSCRIPTIONAL REGULATOR-RELATED"/>
    <property type="match status" value="1"/>
</dbReference>
<dbReference type="PANTHER" id="PTHR37038:SF12">
    <property type="entry name" value="TRANSCRIPTIONAL REGULATOR"/>
    <property type="match status" value="1"/>
</dbReference>
<dbReference type="InterPro" id="IPR001387">
    <property type="entry name" value="Cro/C1-type_HTH"/>
</dbReference>
<protein>
    <submittedName>
        <fullName evidence="2">Positive transcriptional regulator, MutR family</fullName>
    </submittedName>
</protein>
<dbReference type="SMART" id="SM00530">
    <property type="entry name" value="HTH_XRE"/>
    <property type="match status" value="1"/>
</dbReference>
<comment type="caution">
    <text evidence="2">The sequence shown here is derived from an EMBL/GenBank/DDBJ whole genome shotgun (WGS) entry which is preliminary data.</text>
</comment>
<proteinExistence type="predicted"/>
<evidence type="ECO:0000259" key="1">
    <source>
        <dbReference type="SMART" id="SM00530"/>
    </source>
</evidence>
<evidence type="ECO:0000313" key="2">
    <source>
        <dbReference type="EMBL" id="PCS06278.1"/>
    </source>
</evidence>
<dbReference type="InterPro" id="IPR010982">
    <property type="entry name" value="Lambda_DNA-bd_dom_sf"/>
</dbReference>
<dbReference type="CDD" id="cd00093">
    <property type="entry name" value="HTH_XRE"/>
    <property type="match status" value="1"/>
</dbReference>
<feature type="domain" description="HTH cro/C1-type" evidence="1">
    <location>
        <begin position="17"/>
        <end position="71"/>
    </location>
</feature>
<dbReference type="SUPFAM" id="SSF47413">
    <property type="entry name" value="lambda repressor-like DNA-binding domains"/>
    <property type="match status" value="1"/>
</dbReference>
<dbReference type="NCBIfam" id="TIGR01716">
    <property type="entry name" value="RGG_Cterm"/>
    <property type="match status" value="1"/>
</dbReference>
<dbReference type="STRING" id="1348632.GCA_001591745_01299"/>
<dbReference type="OrthoDB" id="5769614at2"/>
<sequence length="298" mass="34917">MTKLKQYEDEFIDIRAYFKLKREERGYTYGDVAGQYLHRTQIARFEKGEHAFSADALLLAIRGLNMTPHEFFALMPKENFNKIHEFRDQLFELASLKKTEKMKMLLKKRAKSKIDRIKNVMLKITIYQVCGEDLITSSDCAFTITYLENIKQWTKFEVHIFDFCLTTLADEDIYELGMDMLKSNELSQLITSHRVLVKRTMLHLFANLVYRNRYSYARHMAMEIEKMISDEDMEAEIVLSLFSRLARFKQEKNLVVYGELLQDIAVLKKLGVTALVDDLTYHMTKFCSDEGISVSDDA</sequence>